<comment type="caution">
    <text evidence="2">The sequence shown here is derived from an EMBL/GenBank/DDBJ whole genome shotgun (WGS) entry which is preliminary data.</text>
</comment>
<gene>
    <name evidence="2" type="ORF">VTJ49DRAFT_3375</name>
</gene>
<evidence type="ECO:0000313" key="2">
    <source>
        <dbReference type="EMBL" id="KAL1837810.1"/>
    </source>
</evidence>
<feature type="chain" id="PRO_5047364918" evidence="1">
    <location>
        <begin position="27"/>
        <end position="382"/>
    </location>
</feature>
<evidence type="ECO:0000256" key="1">
    <source>
        <dbReference type="SAM" id="SignalP"/>
    </source>
</evidence>
<keyword evidence="1" id="KW-0732">Signal</keyword>
<organism evidence="2 3">
    <name type="scientific">Humicola insolens</name>
    <name type="common">Soft-rot fungus</name>
    <dbReference type="NCBI Taxonomy" id="85995"/>
    <lineage>
        <taxon>Eukaryota</taxon>
        <taxon>Fungi</taxon>
        <taxon>Dikarya</taxon>
        <taxon>Ascomycota</taxon>
        <taxon>Pezizomycotina</taxon>
        <taxon>Sordariomycetes</taxon>
        <taxon>Sordariomycetidae</taxon>
        <taxon>Sordariales</taxon>
        <taxon>Chaetomiaceae</taxon>
        <taxon>Mycothermus</taxon>
    </lineage>
</organism>
<keyword evidence="3" id="KW-1185">Reference proteome</keyword>
<feature type="signal peptide" evidence="1">
    <location>
        <begin position="1"/>
        <end position="26"/>
    </location>
</feature>
<proteinExistence type="predicted"/>
<dbReference type="Proteomes" id="UP001583172">
    <property type="component" value="Unassembled WGS sequence"/>
</dbReference>
<sequence length="382" mass="40355">MATTHLSKLMPLMAAATSLLGSPATAEPLSIHGGFGGYGDAFTGRIGPYDANTTEFEQAIAASNATGIFHIPGYDVSKPWPGEPMDGWTIHLAMLDFSIPTIRECIHGDCVTNAAVGHSTIIRAPDSLLKPGEEDGTKVVNAHPSWGMCIWDFGAPSHLTPDRFNNKDNRPLADDGSCVGFLSDACIAALERETRYSYSVASSANKFRARFPGQVTMCSRLRVPDECGEHGPGNAGVPVPSYGGVPVPFLNGSVTQSDGWMFDGDDRYHGVEDLGAYWDSSVVNYWVIVTAMVNATISPDGYVPATERGDPLARVHCAAPNRAGTGKGFTFSGTVPANAQNFMGAAGGEENAGEENGTGLVASPAKAWIWTVLVVLVGVWVC</sequence>
<dbReference type="EMBL" id="JAZGSY010000261">
    <property type="protein sequence ID" value="KAL1837810.1"/>
    <property type="molecule type" value="Genomic_DNA"/>
</dbReference>
<name>A0ABR3V7N8_HUMIN</name>
<reference evidence="2 3" key="1">
    <citation type="journal article" date="2024" name="Commun. Biol.">
        <title>Comparative genomic analysis of thermophilic fungi reveals convergent evolutionary adaptations and gene losses.</title>
        <authorList>
            <person name="Steindorff A.S."/>
            <person name="Aguilar-Pontes M.V."/>
            <person name="Robinson A.J."/>
            <person name="Andreopoulos B."/>
            <person name="LaButti K."/>
            <person name="Kuo A."/>
            <person name="Mondo S."/>
            <person name="Riley R."/>
            <person name="Otillar R."/>
            <person name="Haridas S."/>
            <person name="Lipzen A."/>
            <person name="Grimwood J."/>
            <person name="Schmutz J."/>
            <person name="Clum A."/>
            <person name="Reid I.D."/>
            <person name="Moisan M.C."/>
            <person name="Butler G."/>
            <person name="Nguyen T.T.M."/>
            <person name="Dewar K."/>
            <person name="Conant G."/>
            <person name="Drula E."/>
            <person name="Henrissat B."/>
            <person name="Hansel C."/>
            <person name="Singer S."/>
            <person name="Hutchinson M.I."/>
            <person name="de Vries R.P."/>
            <person name="Natvig D.O."/>
            <person name="Powell A.J."/>
            <person name="Tsang A."/>
            <person name="Grigoriev I.V."/>
        </authorList>
    </citation>
    <scope>NUCLEOTIDE SEQUENCE [LARGE SCALE GENOMIC DNA]</scope>
    <source>
        <strain evidence="2 3">CBS 620.91</strain>
    </source>
</reference>
<accession>A0ABR3V7N8</accession>
<evidence type="ECO:0000313" key="3">
    <source>
        <dbReference type="Proteomes" id="UP001583172"/>
    </source>
</evidence>
<protein>
    <submittedName>
        <fullName evidence="2">Uncharacterized protein</fullName>
    </submittedName>
</protein>